<evidence type="ECO:0000313" key="4">
    <source>
        <dbReference type="Proteomes" id="UP000008366"/>
    </source>
</evidence>
<dbReference type="InterPro" id="IPR000073">
    <property type="entry name" value="AB_hydrolase_1"/>
</dbReference>
<dbReference type="SUPFAM" id="SSF53474">
    <property type="entry name" value="alpha/beta-Hydrolases"/>
    <property type="match status" value="1"/>
</dbReference>
<feature type="domain" description="AB hydrolase-1" evidence="2">
    <location>
        <begin position="111"/>
        <end position="367"/>
    </location>
</feature>
<dbReference type="PANTHER" id="PTHR43194">
    <property type="entry name" value="HYDROLASE ALPHA/BETA FOLD FAMILY"/>
    <property type="match status" value="1"/>
</dbReference>
<feature type="region of interest" description="Disordered" evidence="1">
    <location>
        <begin position="1"/>
        <end position="22"/>
    </location>
</feature>
<dbReference type="STRING" id="1184609.KILIM_003_00190"/>
<dbReference type="Pfam" id="PF12697">
    <property type="entry name" value="Abhydrolase_6"/>
    <property type="match status" value="1"/>
</dbReference>
<dbReference type="GO" id="GO:0003824">
    <property type="term" value="F:catalytic activity"/>
    <property type="evidence" value="ECO:0007669"/>
    <property type="project" value="UniProtKB-ARBA"/>
</dbReference>
<proteinExistence type="predicted"/>
<evidence type="ECO:0000313" key="3">
    <source>
        <dbReference type="EMBL" id="GAB94097.1"/>
    </source>
</evidence>
<dbReference type="PRINTS" id="PR00111">
    <property type="entry name" value="ABHYDROLASE"/>
</dbReference>
<dbReference type="OrthoDB" id="5422338at2"/>
<gene>
    <name evidence="3" type="ORF">KILIM_003_00190</name>
</gene>
<keyword evidence="4" id="KW-1185">Reference proteome</keyword>
<sequence>MSPKLPAPKGVPKLPELKAPRPKSLPKGAIGVALGLTAAGLTAAAGFAADRLNRDRRLALELDKELTVDPFHDDPDEEHTVHAADGVALHVEVDLPRGPDGELVSDPRPTIVLSHGYCLSSRAWVFQRRALREAGYRVVLWDQRGHGRSGTGEPDSYDIAQLGSDLEHVLAAVVPTGPIVLVGHSMGGMTMMSLALNFPEVVSQRVVGAAFVATSPGNLAGTTYGIPLLGRFISRLAPPTTVLLSGRQGLVDGTIRATRDVVDLLVDWGSFGSPVPMSIAQLTTDMIFGTRMDVISAFMPKFEAMDQREALQRFDGIEALVLSGMQDRLTPPSHSDEIVRHLPGAEHVLIPDAGHVIMLEHPDVLNEQLLALAERATRSGATPADSHTLRRKS</sequence>
<dbReference type="InterPro" id="IPR029058">
    <property type="entry name" value="AB_hydrolase_fold"/>
</dbReference>
<dbReference type="AlphaFoldDB" id="K6WPP2"/>
<dbReference type="Gene3D" id="3.40.50.1820">
    <property type="entry name" value="alpha/beta hydrolase"/>
    <property type="match status" value="1"/>
</dbReference>
<dbReference type="EMBL" id="BAHD01000003">
    <property type="protein sequence ID" value="GAB94097.1"/>
    <property type="molecule type" value="Genomic_DNA"/>
</dbReference>
<evidence type="ECO:0000259" key="2">
    <source>
        <dbReference type="Pfam" id="PF12697"/>
    </source>
</evidence>
<dbReference type="Proteomes" id="UP000008366">
    <property type="component" value="Unassembled WGS sequence"/>
</dbReference>
<protein>
    <submittedName>
        <fullName evidence="3">Putative peptidase S33 family protein</fullName>
    </submittedName>
</protein>
<dbReference type="InterPro" id="IPR050228">
    <property type="entry name" value="Carboxylesterase_BioH"/>
</dbReference>
<reference evidence="3 4" key="1">
    <citation type="submission" date="2012-08" db="EMBL/GenBank/DDBJ databases">
        <title>Whole genome shotgun sequence of Kineosphaera limosa NBRC 100340.</title>
        <authorList>
            <person name="Yoshida I."/>
            <person name="Isaki S."/>
            <person name="Hosoyama A."/>
            <person name="Tsuchikane K."/>
            <person name="Katsumata H."/>
            <person name="Ando Y."/>
            <person name="Ohji S."/>
            <person name="Hamada M."/>
            <person name="Tamura T."/>
            <person name="Yamazoe A."/>
            <person name="Yamazaki S."/>
            <person name="Fujita N."/>
        </authorList>
    </citation>
    <scope>NUCLEOTIDE SEQUENCE [LARGE SCALE GENOMIC DNA]</scope>
    <source>
        <strain evidence="3 4">NBRC 100340</strain>
    </source>
</reference>
<comment type="caution">
    <text evidence="3">The sequence shown here is derived from an EMBL/GenBank/DDBJ whole genome shotgun (WGS) entry which is preliminary data.</text>
</comment>
<dbReference type="PANTHER" id="PTHR43194:SF2">
    <property type="entry name" value="PEROXISOMAL MEMBRANE PROTEIN LPX1"/>
    <property type="match status" value="1"/>
</dbReference>
<dbReference type="eggNOG" id="COG2267">
    <property type="taxonomic scope" value="Bacteria"/>
</dbReference>
<organism evidence="3 4">
    <name type="scientific">Kineosphaera limosa NBRC 100340</name>
    <dbReference type="NCBI Taxonomy" id="1184609"/>
    <lineage>
        <taxon>Bacteria</taxon>
        <taxon>Bacillati</taxon>
        <taxon>Actinomycetota</taxon>
        <taxon>Actinomycetes</taxon>
        <taxon>Micrococcales</taxon>
        <taxon>Dermatophilaceae</taxon>
        <taxon>Kineosphaera</taxon>
    </lineage>
</organism>
<dbReference type="RefSeq" id="WP_006590630.1">
    <property type="nucleotide sequence ID" value="NZ_BAHD01000003.1"/>
</dbReference>
<name>K6WPP2_9MICO</name>
<evidence type="ECO:0000256" key="1">
    <source>
        <dbReference type="SAM" id="MobiDB-lite"/>
    </source>
</evidence>
<accession>K6WPP2</accession>